<dbReference type="eggNOG" id="COG3548">
    <property type="taxonomic scope" value="Bacteria"/>
</dbReference>
<dbReference type="InterPro" id="IPR010617">
    <property type="entry name" value="TMEM175-like"/>
</dbReference>
<feature type="transmembrane region" description="Helical" evidence="13">
    <location>
        <begin position="12"/>
        <end position="29"/>
    </location>
</feature>
<protein>
    <recommendedName>
        <fullName evidence="16">Integral membrane protein</fullName>
    </recommendedName>
</protein>
<evidence type="ECO:0000256" key="5">
    <source>
        <dbReference type="ARBA" id="ARBA00022692"/>
    </source>
</evidence>
<keyword evidence="6" id="KW-0631">Potassium channel</keyword>
<keyword evidence="5 13" id="KW-0812">Transmembrane</keyword>
<keyword evidence="8 13" id="KW-1133">Transmembrane helix</keyword>
<dbReference type="Proteomes" id="UP000016057">
    <property type="component" value="Unassembled WGS sequence"/>
</dbReference>
<dbReference type="AlphaFoldDB" id="K8ZBV5"/>
<keyword evidence="11" id="KW-0407">Ion channel</keyword>
<keyword evidence="15" id="KW-1185">Reference proteome</keyword>
<name>K8ZBV5_9ENTE</name>
<dbReference type="GO" id="GO:0005267">
    <property type="term" value="F:potassium channel activity"/>
    <property type="evidence" value="ECO:0007669"/>
    <property type="project" value="UniProtKB-KW"/>
</dbReference>
<dbReference type="GO" id="GO:0016020">
    <property type="term" value="C:membrane"/>
    <property type="evidence" value="ECO:0007669"/>
    <property type="project" value="UniProtKB-SubCell"/>
</dbReference>
<comment type="similarity">
    <text evidence="2">Belongs to the TMEM175 family.</text>
</comment>
<feature type="transmembrane region" description="Helical" evidence="13">
    <location>
        <begin position="108"/>
        <end position="127"/>
    </location>
</feature>
<keyword evidence="7" id="KW-0630">Potassium</keyword>
<keyword evidence="4" id="KW-0633">Potassium transport</keyword>
<evidence type="ECO:0000256" key="2">
    <source>
        <dbReference type="ARBA" id="ARBA00006920"/>
    </source>
</evidence>
<evidence type="ECO:0008006" key="16">
    <source>
        <dbReference type="Google" id="ProtNLM"/>
    </source>
</evidence>
<organism evidence="14 15">
    <name type="scientific">Catellicoccus marimammalium M35/04/3</name>
    <dbReference type="NCBI Taxonomy" id="1234409"/>
    <lineage>
        <taxon>Bacteria</taxon>
        <taxon>Bacillati</taxon>
        <taxon>Bacillota</taxon>
        <taxon>Bacilli</taxon>
        <taxon>Lactobacillales</taxon>
        <taxon>Enterococcaceae</taxon>
        <taxon>Catellicoccus</taxon>
    </lineage>
</organism>
<evidence type="ECO:0000256" key="4">
    <source>
        <dbReference type="ARBA" id="ARBA00022538"/>
    </source>
</evidence>
<evidence type="ECO:0000256" key="12">
    <source>
        <dbReference type="ARBA" id="ARBA00034430"/>
    </source>
</evidence>
<dbReference type="OrthoDB" id="7626281at2"/>
<dbReference type="PANTHER" id="PTHR31462">
    <property type="entry name" value="ENDOSOMAL/LYSOSOMAL POTASSIUM CHANNEL TMEM175"/>
    <property type="match status" value="1"/>
</dbReference>
<comment type="catalytic activity">
    <reaction evidence="12">
        <text>K(+)(in) = K(+)(out)</text>
        <dbReference type="Rhea" id="RHEA:29463"/>
        <dbReference type="ChEBI" id="CHEBI:29103"/>
    </reaction>
</comment>
<feature type="transmembrane region" description="Helical" evidence="13">
    <location>
        <begin position="148"/>
        <end position="179"/>
    </location>
</feature>
<dbReference type="EMBL" id="AMYT01000017">
    <property type="protein sequence ID" value="EKU27507.1"/>
    <property type="molecule type" value="Genomic_DNA"/>
</dbReference>
<evidence type="ECO:0000256" key="6">
    <source>
        <dbReference type="ARBA" id="ARBA00022826"/>
    </source>
</evidence>
<evidence type="ECO:0000256" key="1">
    <source>
        <dbReference type="ARBA" id="ARBA00004141"/>
    </source>
</evidence>
<gene>
    <name evidence="14" type="ORF">C683_0838</name>
</gene>
<feature type="transmembrane region" description="Helical" evidence="13">
    <location>
        <begin position="81"/>
        <end position="102"/>
    </location>
</feature>
<sequence>MRKERLEAYTDAVLAILITMMVLGIKAPVHDFQWSAVLKILPTLGIYSFSFFVLGTYWVNHFNLFRCVKKINSHILWYNNLSLFSFSFIPFSTSWLIEGLYYRAPETLYGLVLLISNIAYLLLILCLRKSNADAKELENQKIICTQSIILNIIALIMGQLIPIATLVINFINILLLWVYRAMINRQKIFKNNKKK</sequence>
<comment type="subcellular location">
    <subcellularLocation>
        <location evidence="1">Membrane</location>
        <topology evidence="1">Multi-pass membrane protein</topology>
    </subcellularLocation>
</comment>
<accession>K8ZBV5</accession>
<keyword evidence="9" id="KW-0406">Ion transport</keyword>
<keyword evidence="3" id="KW-0813">Transport</keyword>
<evidence type="ECO:0000256" key="7">
    <source>
        <dbReference type="ARBA" id="ARBA00022958"/>
    </source>
</evidence>
<reference evidence="14 15" key="1">
    <citation type="journal article" date="2013" name="Genome Announc.">
        <title>Draft Genome Sequence of Catellicoccus marimammalium, a Novel Species Commonly Found in Gull Feces.</title>
        <authorList>
            <person name="Weigand M.R."/>
            <person name="Ryu H."/>
            <person name="Bozcek L."/>
            <person name="Konstantinidis K.T."/>
            <person name="Santo Domingo J.W."/>
        </authorList>
    </citation>
    <scope>NUCLEOTIDE SEQUENCE [LARGE SCALE GENOMIC DNA]</scope>
    <source>
        <strain evidence="14 15">M35/04/3</strain>
    </source>
</reference>
<evidence type="ECO:0000256" key="11">
    <source>
        <dbReference type="ARBA" id="ARBA00023303"/>
    </source>
</evidence>
<evidence type="ECO:0000313" key="15">
    <source>
        <dbReference type="Proteomes" id="UP000016057"/>
    </source>
</evidence>
<evidence type="ECO:0000313" key="14">
    <source>
        <dbReference type="EMBL" id="EKU27507.1"/>
    </source>
</evidence>
<evidence type="ECO:0000256" key="8">
    <source>
        <dbReference type="ARBA" id="ARBA00022989"/>
    </source>
</evidence>
<dbReference type="PANTHER" id="PTHR31462:SF5">
    <property type="entry name" value="ENDOSOMAL_LYSOSOMAL PROTON CHANNEL TMEM175"/>
    <property type="match status" value="1"/>
</dbReference>
<comment type="caution">
    <text evidence="14">The sequence shown here is derived from an EMBL/GenBank/DDBJ whole genome shotgun (WGS) entry which is preliminary data.</text>
</comment>
<dbReference type="Pfam" id="PF06736">
    <property type="entry name" value="TMEM175"/>
    <property type="match status" value="1"/>
</dbReference>
<evidence type="ECO:0000256" key="3">
    <source>
        <dbReference type="ARBA" id="ARBA00022448"/>
    </source>
</evidence>
<evidence type="ECO:0000256" key="13">
    <source>
        <dbReference type="SAM" id="Phobius"/>
    </source>
</evidence>
<dbReference type="STRING" id="1234409.C683_0838"/>
<keyword evidence="10 13" id="KW-0472">Membrane</keyword>
<dbReference type="RefSeq" id="WP_009490346.1">
    <property type="nucleotide sequence ID" value="NZ_AMYT01000017.1"/>
</dbReference>
<dbReference type="TCDB" id="1.A.78.2.8">
    <property type="family name" value="the k+-selective channel in endosomes and lysosomes (kel) family"/>
</dbReference>
<proteinExistence type="inferred from homology"/>
<dbReference type="GO" id="GO:0015252">
    <property type="term" value="F:proton channel activity"/>
    <property type="evidence" value="ECO:0007669"/>
    <property type="project" value="InterPro"/>
</dbReference>
<evidence type="ECO:0000256" key="9">
    <source>
        <dbReference type="ARBA" id="ARBA00023065"/>
    </source>
</evidence>
<evidence type="ECO:0000256" key="10">
    <source>
        <dbReference type="ARBA" id="ARBA00023136"/>
    </source>
</evidence>
<feature type="transmembrane region" description="Helical" evidence="13">
    <location>
        <begin position="41"/>
        <end position="60"/>
    </location>
</feature>